<organism evidence="2 3">
    <name type="scientific">Jaapia argillacea MUCL 33604</name>
    <dbReference type="NCBI Taxonomy" id="933084"/>
    <lineage>
        <taxon>Eukaryota</taxon>
        <taxon>Fungi</taxon>
        <taxon>Dikarya</taxon>
        <taxon>Basidiomycota</taxon>
        <taxon>Agaricomycotina</taxon>
        <taxon>Agaricomycetes</taxon>
        <taxon>Agaricomycetidae</taxon>
        <taxon>Jaapiales</taxon>
        <taxon>Jaapiaceae</taxon>
        <taxon>Jaapia</taxon>
    </lineage>
</organism>
<protein>
    <recommendedName>
        <fullName evidence="4">F-box domain-containing protein</fullName>
    </recommendedName>
</protein>
<dbReference type="STRING" id="933084.A0A067PK70"/>
<gene>
    <name evidence="2" type="ORF">JAAARDRAFT_199227</name>
</gene>
<sequence>MAPLHVKFTTRTAARSPRPLPQIRLALEHMSHIRTLVLELPTSDLRTLSLSSPAPLLNTFTLFNWATHDPFPIPDDIFSLVTPSLRQLDLTGCTPSWNSPMFNRLTLLRVKPAESGKPTFTRLLEILSGNPQLESLTLINCLSPPSSDSHPRDPAVLLPMLTTLHLEDEALGCSRLLTSLSVPPTTAFKLSSFASASSHFASLFASIKNLGISIPVLCLEISSSWSRVTLTGYDHPLSASHLMPEEISTTESDINLYSDQTPHIEICLGLSQLTPGLAEVILTEGCSVMDLTRLEEIIAQNPISTSLGMVVESSWRGLFKKWQGVRTLTVVGSRCPEVLAALRNVQRDKTGLETVGPGGSAMTTADSSSSPNPAPDTGTGNPIPLPNLSTLSIKDADLEEFFNSRSSCGPASYLDLLVKSLRWRKKNGKRVETLVLEMCKHIDQDDVDRIGKNVGNVDWDGQDCAGDESEEEDHSY</sequence>
<feature type="compositionally biased region" description="Acidic residues" evidence="1">
    <location>
        <begin position="465"/>
        <end position="476"/>
    </location>
</feature>
<feature type="compositionally biased region" description="Low complexity" evidence="1">
    <location>
        <begin position="363"/>
        <end position="377"/>
    </location>
</feature>
<evidence type="ECO:0000256" key="1">
    <source>
        <dbReference type="SAM" id="MobiDB-lite"/>
    </source>
</evidence>
<dbReference type="AlphaFoldDB" id="A0A067PK70"/>
<dbReference type="Proteomes" id="UP000027265">
    <property type="component" value="Unassembled WGS sequence"/>
</dbReference>
<keyword evidence="3" id="KW-1185">Reference proteome</keyword>
<name>A0A067PK70_9AGAM</name>
<evidence type="ECO:0000313" key="2">
    <source>
        <dbReference type="EMBL" id="KDQ51402.1"/>
    </source>
</evidence>
<dbReference type="InParanoid" id="A0A067PK70"/>
<evidence type="ECO:0000313" key="3">
    <source>
        <dbReference type="Proteomes" id="UP000027265"/>
    </source>
</evidence>
<accession>A0A067PK70</accession>
<dbReference type="HOGENOM" id="CLU_024199_4_0_1"/>
<dbReference type="OrthoDB" id="3250066at2759"/>
<feature type="region of interest" description="Disordered" evidence="1">
    <location>
        <begin position="350"/>
        <end position="388"/>
    </location>
</feature>
<proteinExistence type="predicted"/>
<dbReference type="EMBL" id="KL197749">
    <property type="protein sequence ID" value="KDQ51402.1"/>
    <property type="molecule type" value="Genomic_DNA"/>
</dbReference>
<dbReference type="SUPFAM" id="SSF52047">
    <property type="entry name" value="RNI-like"/>
    <property type="match status" value="1"/>
</dbReference>
<reference evidence="3" key="1">
    <citation type="journal article" date="2014" name="Proc. Natl. Acad. Sci. U.S.A.">
        <title>Extensive sampling of basidiomycete genomes demonstrates inadequacy of the white-rot/brown-rot paradigm for wood decay fungi.</title>
        <authorList>
            <person name="Riley R."/>
            <person name="Salamov A.A."/>
            <person name="Brown D.W."/>
            <person name="Nagy L.G."/>
            <person name="Floudas D."/>
            <person name="Held B.W."/>
            <person name="Levasseur A."/>
            <person name="Lombard V."/>
            <person name="Morin E."/>
            <person name="Otillar R."/>
            <person name="Lindquist E.A."/>
            <person name="Sun H."/>
            <person name="LaButti K.M."/>
            <person name="Schmutz J."/>
            <person name="Jabbour D."/>
            <person name="Luo H."/>
            <person name="Baker S.E."/>
            <person name="Pisabarro A.G."/>
            <person name="Walton J.D."/>
            <person name="Blanchette R.A."/>
            <person name="Henrissat B."/>
            <person name="Martin F."/>
            <person name="Cullen D."/>
            <person name="Hibbett D.S."/>
            <person name="Grigoriev I.V."/>
        </authorList>
    </citation>
    <scope>NUCLEOTIDE SEQUENCE [LARGE SCALE GENOMIC DNA]</scope>
    <source>
        <strain evidence="3">MUCL 33604</strain>
    </source>
</reference>
<feature type="region of interest" description="Disordered" evidence="1">
    <location>
        <begin position="457"/>
        <end position="476"/>
    </location>
</feature>
<evidence type="ECO:0008006" key="4">
    <source>
        <dbReference type="Google" id="ProtNLM"/>
    </source>
</evidence>